<proteinExistence type="predicted"/>
<evidence type="ECO:0000313" key="2">
    <source>
        <dbReference type="EMBL" id="CAG8807386.1"/>
    </source>
</evidence>
<evidence type="ECO:0000256" key="1">
    <source>
        <dbReference type="SAM" id="MobiDB-lite"/>
    </source>
</evidence>
<dbReference type="EMBL" id="CAJVPZ010080005">
    <property type="protein sequence ID" value="CAG8807386.1"/>
    <property type="molecule type" value="Genomic_DNA"/>
</dbReference>
<dbReference type="OrthoDB" id="2439970at2759"/>
<feature type="region of interest" description="Disordered" evidence="1">
    <location>
        <begin position="1"/>
        <end position="21"/>
    </location>
</feature>
<feature type="non-terminal residue" evidence="2">
    <location>
        <position position="1"/>
    </location>
</feature>
<organism evidence="2 3">
    <name type="scientific">Racocetra fulgida</name>
    <dbReference type="NCBI Taxonomy" id="60492"/>
    <lineage>
        <taxon>Eukaryota</taxon>
        <taxon>Fungi</taxon>
        <taxon>Fungi incertae sedis</taxon>
        <taxon>Mucoromycota</taxon>
        <taxon>Glomeromycotina</taxon>
        <taxon>Glomeromycetes</taxon>
        <taxon>Diversisporales</taxon>
        <taxon>Gigasporaceae</taxon>
        <taxon>Racocetra</taxon>
    </lineage>
</organism>
<dbReference type="AlphaFoldDB" id="A0A9N9PDV5"/>
<sequence length="42" mass="4716">DEDPEIIEISSNEAPEITSDKELIFEKNQIAVSRDQTPETAI</sequence>
<name>A0A9N9PDV5_9GLOM</name>
<accession>A0A9N9PDV5</accession>
<evidence type="ECO:0000313" key="3">
    <source>
        <dbReference type="Proteomes" id="UP000789396"/>
    </source>
</evidence>
<protein>
    <submittedName>
        <fullName evidence="2">5914_t:CDS:1</fullName>
    </submittedName>
</protein>
<gene>
    <name evidence="2" type="ORF">RFULGI_LOCUS18382</name>
</gene>
<dbReference type="Proteomes" id="UP000789396">
    <property type="component" value="Unassembled WGS sequence"/>
</dbReference>
<comment type="caution">
    <text evidence="2">The sequence shown here is derived from an EMBL/GenBank/DDBJ whole genome shotgun (WGS) entry which is preliminary data.</text>
</comment>
<keyword evidence="3" id="KW-1185">Reference proteome</keyword>
<reference evidence="2" key="1">
    <citation type="submission" date="2021-06" db="EMBL/GenBank/DDBJ databases">
        <authorList>
            <person name="Kallberg Y."/>
            <person name="Tangrot J."/>
            <person name="Rosling A."/>
        </authorList>
    </citation>
    <scope>NUCLEOTIDE SEQUENCE</scope>
    <source>
        <strain evidence="2">IN212</strain>
    </source>
</reference>